<evidence type="ECO:0000256" key="7">
    <source>
        <dbReference type="RuleBase" id="RU000320"/>
    </source>
</evidence>
<dbReference type="InterPro" id="IPR052175">
    <property type="entry name" value="ComplexI-like_HydComp"/>
</dbReference>
<dbReference type="EMBL" id="CP071182">
    <property type="protein sequence ID" value="QSO47217.1"/>
    <property type="molecule type" value="Genomic_DNA"/>
</dbReference>
<keyword evidence="4 8" id="KW-1133">Transmembrane helix</keyword>
<feature type="transmembrane region" description="Helical" evidence="8">
    <location>
        <begin position="111"/>
        <end position="128"/>
    </location>
</feature>
<reference evidence="10 11" key="1">
    <citation type="submission" date="2021-02" db="EMBL/GenBank/DDBJ databases">
        <title>Alicyclobacillus curvatus sp. nov. and Alicyclobacillus mengziensis sp. nov., two acidophilic bacteria isolated from acid mine drainage.</title>
        <authorList>
            <person name="Huang Y."/>
        </authorList>
    </citation>
    <scope>NUCLEOTIDE SEQUENCE [LARGE SCALE GENOMIC DNA]</scope>
    <source>
        <strain evidence="10 11">S30H14</strain>
    </source>
</reference>
<evidence type="ECO:0000256" key="8">
    <source>
        <dbReference type="SAM" id="Phobius"/>
    </source>
</evidence>
<keyword evidence="5" id="KW-0560">Oxidoreductase</keyword>
<organism evidence="10 11">
    <name type="scientific">Alicyclobacillus mengziensis</name>
    <dbReference type="NCBI Taxonomy" id="2931921"/>
    <lineage>
        <taxon>Bacteria</taxon>
        <taxon>Bacillati</taxon>
        <taxon>Bacillota</taxon>
        <taxon>Bacilli</taxon>
        <taxon>Bacillales</taxon>
        <taxon>Alicyclobacillaceae</taxon>
        <taxon>Alicyclobacillus</taxon>
    </lineage>
</organism>
<feature type="transmembrane region" description="Helical" evidence="8">
    <location>
        <begin position="79"/>
        <end position="99"/>
    </location>
</feature>
<protein>
    <recommendedName>
        <fullName evidence="9">NADH:quinone oxidoreductase/Mrp antiporter transmembrane domain-containing protein</fullName>
    </recommendedName>
</protein>
<feature type="transmembrane region" description="Helical" evidence="8">
    <location>
        <begin position="206"/>
        <end position="226"/>
    </location>
</feature>
<proteinExistence type="predicted"/>
<dbReference type="RefSeq" id="WP_206656574.1">
    <property type="nucleotide sequence ID" value="NZ_CP071182.1"/>
</dbReference>
<dbReference type="PANTHER" id="PTHR42682:SF3">
    <property type="entry name" value="FORMATE HYDROGENLYASE SUBUNIT 3-RELATED"/>
    <property type="match status" value="1"/>
</dbReference>
<evidence type="ECO:0000256" key="5">
    <source>
        <dbReference type="ARBA" id="ARBA00023002"/>
    </source>
</evidence>
<evidence type="ECO:0000313" key="10">
    <source>
        <dbReference type="EMBL" id="QSO47217.1"/>
    </source>
</evidence>
<dbReference type="InterPro" id="IPR001750">
    <property type="entry name" value="ND/Mrp_TM"/>
</dbReference>
<gene>
    <name evidence="10" type="ORF">JZ786_22950</name>
</gene>
<feature type="transmembrane region" description="Helical" evidence="8">
    <location>
        <begin position="163"/>
        <end position="186"/>
    </location>
</feature>
<feature type="domain" description="NADH:quinone oxidoreductase/Mrp antiporter transmembrane" evidence="9">
    <location>
        <begin position="131"/>
        <end position="249"/>
    </location>
</feature>
<feature type="transmembrane region" description="Helical" evidence="8">
    <location>
        <begin position="6"/>
        <end position="23"/>
    </location>
</feature>
<evidence type="ECO:0000313" key="11">
    <source>
        <dbReference type="Proteomes" id="UP000663505"/>
    </source>
</evidence>
<dbReference type="KEGG" id="afx:JZ786_22950"/>
<evidence type="ECO:0000256" key="1">
    <source>
        <dbReference type="ARBA" id="ARBA00004651"/>
    </source>
</evidence>
<dbReference type="GO" id="GO:0016491">
    <property type="term" value="F:oxidoreductase activity"/>
    <property type="evidence" value="ECO:0007669"/>
    <property type="project" value="UniProtKB-KW"/>
</dbReference>
<feature type="transmembrane region" description="Helical" evidence="8">
    <location>
        <begin position="30"/>
        <end position="51"/>
    </location>
</feature>
<dbReference type="PANTHER" id="PTHR42682">
    <property type="entry name" value="HYDROGENASE-4 COMPONENT F"/>
    <property type="match status" value="1"/>
</dbReference>
<name>A0A9X7VZ96_9BACL</name>
<keyword evidence="6 8" id="KW-0472">Membrane</keyword>
<evidence type="ECO:0000256" key="2">
    <source>
        <dbReference type="ARBA" id="ARBA00022475"/>
    </source>
</evidence>
<evidence type="ECO:0000256" key="3">
    <source>
        <dbReference type="ARBA" id="ARBA00022692"/>
    </source>
</evidence>
<comment type="subcellular location">
    <subcellularLocation>
        <location evidence="1">Cell membrane</location>
        <topology evidence="1">Multi-pass membrane protein</topology>
    </subcellularLocation>
    <subcellularLocation>
        <location evidence="7">Membrane</location>
        <topology evidence="7">Multi-pass membrane protein</topology>
    </subcellularLocation>
</comment>
<evidence type="ECO:0000256" key="4">
    <source>
        <dbReference type="ARBA" id="ARBA00022989"/>
    </source>
</evidence>
<feature type="transmembrane region" description="Helical" evidence="8">
    <location>
        <begin position="134"/>
        <end position="151"/>
    </location>
</feature>
<evidence type="ECO:0000256" key="6">
    <source>
        <dbReference type="ARBA" id="ARBA00023136"/>
    </source>
</evidence>
<evidence type="ECO:0000259" key="9">
    <source>
        <dbReference type="Pfam" id="PF00361"/>
    </source>
</evidence>
<keyword evidence="2" id="KW-1003">Cell membrane</keyword>
<dbReference type="Pfam" id="PF00361">
    <property type="entry name" value="Proton_antipo_M"/>
    <property type="match status" value="1"/>
</dbReference>
<dbReference type="AlphaFoldDB" id="A0A9X7VZ96"/>
<dbReference type="Proteomes" id="UP000663505">
    <property type="component" value="Chromosome"/>
</dbReference>
<accession>A0A9X7VZ96</accession>
<dbReference type="GO" id="GO:0005886">
    <property type="term" value="C:plasma membrane"/>
    <property type="evidence" value="ECO:0007669"/>
    <property type="project" value="UniProtKB-SubCell"/>
</dbReference>
<keyword evidence="11" id="KW-1185">Reference proteome</keyword>
<sequence length="251" mass="26787">MTSLYWSSTGLFLVLSIAGLLIGRTKSSGIWRWGLLAVGTLLQLILGVWGLTLPARQVYLATVPGIFPFGTWTFALDPLGLLVMAVLGLVGTLASLYGLSENQKGRRGTGPISSSLVALQFVFTSFLLTAQSAIPMLIAWEGMSLCAYGFIATYHEVRQVRKIGFVTLAVSEVGFLALVIAVVISAPATGVMTFHALHTSLAGQSAILRTVVLVLGFIGFGVKSGVLPMQMWMPRAYHVTPPHLNVLLGVL</sequence>
<keyword evidence="3 7" id="KW-0812">Transmembrane</keyword>